<dbReference type="Gene3D" id="1.10.10.10">
    <property type="entry name" value="Winged helix-like DNA-binding domain superfamily/Winged helix DNA-binding domain"/>
    <property type="match status" value="1"/>
</dbReference>
<evidence type="ECO:0000259" key="2">
    <source>
        <dbReference type="Pfam" id="PF01638"/>
    </source>
</evidence>
<comment type="caution">
    <text evidence="3">The sequence shown here is derived from an EMBL/GenBank/DDBJ whole genome shotgun (WGS) entry which is preliminary data.</text>
</comment>
<gene>
    <name evidence="3" type="ORF">GCM10023215_45940</name>
</gene>
<dbReference type="InterPro" id="IPR036390">
    <property type="entry name" value="WH_DNA-bd_sf"/>
</dbReference>
<evidence type="ECO:0000256" key="1">
    <source>
        <dbReference type="SAM" id="MobiDB-lite"/>
    </source>
</evidence>
<proteinExistence type="predicted"/>
<dbReference type="Pfam" id="PF01638">
    <property type="entry name" value="HxlR"/>
    <property type="match status" value="1"/>
</dbReference>
<dbReference type="InterPro" id="IPR036388">
    <property type="entry name" value="WH-like_DNA-bd_sf"/>
</dbReference>
<dbReference type="Proteomes" id="UP001500325">
    <property type="component" value="Unassembled WGS sequence"/>
</dbReference>
<keyword evidence="4" id="KW-1185">Reference proteome</keyword>
<accession>A0ABP8X7J1</accession>
<sequence length="91" mass="10517">MLVKHDEHEGLCRSVARACAVIRERWTMMILRKCFRGERRYEHFRSKLGLGGNVLNDRQRAPLRHARPRLGAAADLRHQRRPEAGAAHAPQ</sequence>
<dbReference type="InterPro" id="IPR002577">
    <property type="entry name" value="HTH_HxlR"/>
</dbReference>
<evidence type="ECO:0000313" key="4">
    <source>
        <dbReference type="Proteomes" id="UP001500325"/>
    </source>
</evidence>
<evidence type="ECO:0000313" key="3">
    <source>
        <dbReference type="EMBL" id="GAA4701757.1"/>
    </source>
</evidence>
<reference evidence="4" key="1">
    <citation type="journal article" date="2019" name="Int. J. Syst. Evol. Microbiol.">
        <title>The Global Catalogue of Microorganisms (GCM) 10K type strain sequencing project: providing services to taxonomists for standard genome sequencing and annotation.</title>
        <authorList>
            <consortium name="The Broad Institute Genomics Platform"/>
            <consortium name="The Broad Institute Genome Sequencing Center for Infectious Disease"/>
            <person name="Wu L."/>
            <person name="Ma J."/>
        </authorList>
    </citation>
    <scope>NUCLEOTIDE SEQUENCE [LARGE SCALE GENOMIC DNA]</scope>
    <source>
        <strain evidence="4">JCM 18055</strain>
    </source>
</reference>
<protein>
    <recommendedName>
        <fullName evidence="2">HTH hxlR-type domain-containing protein</fullName>
    </recommendedName>
</protein>
<dbReference type="SUPFAM" id="SSF46785">
    <property type="entry name" value="Winged helix' DNA-binding domain"/>
    <property type="match status" value="1"/>
</dbReference>
<dbReference type="EMBL" id="BAABIC010000016">
    <property type="protein sequence ID" value="GAA4701757.1"/>
    <property type="molecule type" value="Genomic_DNA"/>
</dbReference>
<feature type="domain" description="HTH hxlR-type" evidence="2">
    <location>
        <begin position="21"/>
        <end position="58"/>
    </location>
</feature>
<name>A0ABP8X7J1_9PSEU</name>
<organism evidence="3 4">
    <name type="scientific">Pseudonocardia yuanmonensis</name>
    <dbReference type="NCBI Taxonomy" id="1095914"/>
    <lineage>
        <taxon>Bacteria</taxon>
        <taxon>Bacillati</taxon>
        <taxon>Actinomycetota</taxon>
        <taxon>Actinomycetes</taxon>
        <taxon>Pseudonocardiales</taxon>
        <taxon>Pseudonocardiaceae</taxon>
        <taxon>Pseudonocardia</taxon>
    </lineage>
</organism>
<feature type="region of interest" description="Disordered" evidence="1">
    <location>
        <begin position="59"/>
        <end position="91"/>
    </location>
</feature>